<sequence length="277" mass="28431">MLTVTQNVEYQGGYAVTRTGGARKPFPFLISTMLAGAYIGIADVFMFTAAGPMKEAGDPWAPLVGGLVFGIGLILCVFAGGELATSAMMTFTIGGARKSITWAKGVGVLLFMLVGNLLGSIVLAYLVHLSGVLGPETAGGAMLAAAVLNKGSHYTAIQLFARGIMCNVLVCLAIWCVTRSTSEVAKMIAMAWCLAAFVTSGFEHVVANMTTFALGIFEGVDGGTLAAAARNILIVGAGNIVGGAVFVALAYLAAHKIEAGAAEARAEQEQKEAAKAS</sequence>
<dbReference type="PANTHER" id="PTHR30520:SF8">
    <property type="entry name" value="NITRITE TRANSPORTER NIRC"/>
    <property type="match status" value="1"/>
</dbReference>
<dbReference type="GO" id="GO:0005886">
    <property type="term" value="C:plasma membrane"/>
    <property type="evidence" value="ECO:0007669"/>
    <property type="project" value="TreeGrafter"/>
</dbReference>
<dbReference type="InterPro" id="IPR024002">
    <property type="entry name" value="For/NO2_transpt_CS"/>
</dbReference>
<feature type="transmembrane region" description="Helical" evidence="6">
    <location>
        <begin position="232"/>
        <end position="254"/>
    </location>
</feature>
<dbReference type="InterPro" id="IPR000292">
    <property type="entry name" value="For/NO2_transpt"/>
</dbReference>
<evidence type="ECO:0000313" key="7">
    <source>
        <dbReference type="EMBL" id="PKY98497.1"/>
    </source>
</evidence>
<evidence type="ECO:0000256" key="4">
    <source>
        <dbReference type="ARBA" id="ARBA00023136"/>
    </source>
</evidence>
<comment type="subcellular location">
    <subcellularLocation>
        <location evidence="1">Membrane</location>
        <topology evidence="1">Multi-pass membrane protein</topology>
    </subcellularLocation>
</comment>
<dbReference type="PROSITE" id="PS01006">
    <property type="entry name" value="FORMATE_NITRITE_TP_2"/>
    <property type="match status" value="1"/>
</dbReference>
<proteinExistence type="inferred from homology"/>
<evidence type="ECO:0000256" key="3">
    <source>
        <dbReference type="ARBA" id="ARBA00022989"/>
    </source>
</evidence>
<organism evidence="7 8">
    <name type="scientific">Actinomyces urogenitalis</name>
    <dbReference type="NCBI Taxonomy" id="103621"/>
    <lineage>
        <taxon>Bacteria</taxon>
        <taxon>Bacillati</taxon>
        <taxon>Actinomycetota</taxon>
        <taxon>Actinomycetes</taxon>
        <taxon>Actinomycetales</taxon>
        <taxon>Actinomycetaceae</taxon>
        <taxon>Actinomyces</taxon>
    </lineage>
</organism>
<name>A0A2I1KSC8_9ACTO</name>
<evidence type="ECO:0000256" key="2">
    <source>
        <dbReference type="ARBA" id="ARBA00022692"/>
    </source>
</evidence>
<dbReference type="RefSeq" id="WP_006547906.1">
    <property type="nucleotide sequence ID" value="NZ_CP136961.1"/>
</dbReference>
<dbReference type="GeneID" id="81708606"/>
<reference evidence="7 8" key="1">
    <citation type="submission" date="2017-12" db="EMBL/GenBank/DDBJ databases">
        <title>Phylogenetic diversity of female urinary microbiome.</title>
        <authorList>
            <person name="Thomas-White K."/>
            <person name="Wolfe A.J."/>
        </authorList>
    </citation>
    <scope>NUCLEOTIDE SEQUENCE [LARGE SCALE GENOMIC DNA]</scope>
    <source>
        <strain evidence="7 8">UMB0319</strain>
    </source>
</reference>
<evidence type="ECO:0000313" key="8">
    <source>
        <dbReference type="Proteomes" id="UP000234778"/>
    </source>
</evidence>
<evidence type="ECO:0000256" key="5">
    <source>
        <dbReference type="ARBA" id="ARBA00049660"/>
    </source>
</evidence>
<feature type="transmembrane region" description="Helical" evidence="6">
    <location>
        <begin position="159"/>
        <end position="177"/>
    </location>
</feature>
<comment type="caution">
    <text evidence="7">The sequence shown here is derived from an EMBL/GenBank/DDBJ whole genome shotgun (WGS) entry which is preliminary data.</text>
</comment>
<protein>
    <submittedName>
        <fullName evidence="7">Formate/nitrite transporter</fullName>
    </submittedName>
</protein>
<evidence type="ECO:0000256" key="6">
    <source>
        <dbReference type="SAM" id="Phobius"/>
    </source>
</evidence>
<feature type="transmembrane region" description="Helical" evidence="6">
    <location>
        <begin position="60"/>
        <end position="84"/>
    </location>
</feature>
<dbReference type="AlphaFoldDB" id="A0A2I1KSC8"/>
<comment type="similarity">
    <text evidence="5">Belongs to the FNT transporter (TC 1.A.16) family.</text>
</comment>
<dbReference type="InterPro" id="IPR023271">
    <property type="entry name" value="Aquaporin-like"/>
</dbReference>
<keyword evidence="4 6" id="KW-0472">Membrane</keyword>
<evidence type="ECO:0000256" key="1">
    <source>
        <dbReference type="ARBA" id="ARBA00004141"/>
    </source>
</evidence>
<keyword evidence="3 6" id="KW-1133">Transmembrane helix</keyword>
<gene>
    <name evidence="7" type="ORF">CYJ26_06630</name>
</gene>
<feature type="transmembrane region" description="Helical" evidence="6">
    <location>
        <begin position="28"/>
        <end position="48"/>
    </location>
</feature>
<keyword evidence="2 6" id="KW-0812">Transmembrane</keyword>
<dbReference type="Pfam" id="PF01226">
    <property type="entry name" value="Form_Nir_trans"/>
    <property type="match status" value="1"/>
</dbReference>
<dbReference type="Gene3D" id="1.20.1080.10">
    <property type="entry name" value="Glycerol uptake facilitator protein"/>
    <property type="match status" value="1"/>
</dbReference>
<feature type="transmembrane region" description="Helical" evidence="6">
    <location>
        <begin position="105"/>
        <end position="127"/>
    </location>
</feature>
<dbReference type="Proteomes" id="UP000234778">
    <property type="component" value="Unassembled WGS sequence"/>
</dbReference>
<dbReference type="EMBL" id="PKHA01000006">
    <property type="protein sequence ID" value="PKY98497.1"/>
    <property type="molecule type" value="Genomic_DNA"/>
</dbReference>
<dbReference type="GO" id="GO:0015499">
    <property type="term" value="F:formate transmembrane transporter activity"/>
    <property type="evidence" value="ECO:0007669"/>
    <property type="project" value="TreeGrafter"/>
</dbReference>
<feature type="transmembrane region" description="Helical" evidence="6">
    <location>
        <begin position="189"/>
        <end position="217"/>
    </location>
</feature>
<dbReference type="PANTHER" id="PTHR30520">
    <property type="entry name" value="FORMATE TRANSPORTER-RELATED"/>
    <property type="match status" value="1"/>
</dbReference>
<accession>A0A2I1KSC8</accession>